<proteinExistence type="predicted"/>
<evidence type="ECO:0000313" key="1">
    <source>
        <dbReference type="EMBL" id="OEJ75473.1"/>
    </source>
</evidence>
<name>A0A1E5QM98_9CYAN</name>
<gene>
    <name evidence="1" type="ORF">BH720_09515</name>
</gene>
<dbReference type="EMBL" id="MJGC01000050">
    <property type="protein sequence ID" value="OEJ75473.1"/>
    <property type="molecule type" value="Genomic_DNA"/>
</dbReference>
<comment type="caution">
    <text evidence="1">The sequence shown here is derived from an EMBL/GenBank/DDBJ whole genome shotgun (WGS) entry which is preliminary data.</text>
</comment>
<sequence length="69" mass="7421">MNRIQETGFLTGFLFPPIFGSETRFLGAGLKDLYYVLGGLGGLPKRGLAAIALNPRLMPLAIALQSSLR</sequence>
<accession>A0A1E5QM98</accession>
<protein>
    <submittedName>
        <fullName evidence="1">Uncharacterized protein</fullName>
    </submittedName>
</protein>
<organism evidence="1">
    <name type="scientific">Desertifilum tharense IPPAS B-1220</name>
    <dbReference type="NCBI Taxonomy" id="1781255"/>
    <lineage>
        <taxon>Bacteria</taxon>
        <taxon>Bacillati</taxon>
        <taxon>Cyanobacteriota</taxon>
        <taxon>Cyanophyceae</taxon>
        <taxon>Desertifilales</taxon>
        <taxon>Desertifilaceae</taxon>
        <taxon>Desertifilum</taxon>
    </lineage>
</organism>
<reference evidence="1" key="1">
    <citation type="submission" date="2016-09" db="EMBL/GenBank/DDBJ databases">
        <title>Draft genome of thermotolerant cyanobacterium Desertifilum sp. strain IPPAS B-1220.</title>
        <authorList>
            <person name="Sinetova M.A."/>
            <person name="Bolakhan K."/>
            <person name="Zayadan B.K."/>
            <person name="Mironov K.S."/>
            <person name="Ustinova V."/>
            <person name="Kupriyanova E.V."/>
            <person name="Sidorov R.A."/>
            <person name="Skrypnik A.N."/>
            <person name="Gogoleva N.E."/>
            <person name="Gogolev Y.V."/>
            <person name="Los D.A."/>
        </authorList>
    </citation>
    <scope>NUCLEOTIDE SEQUENCE [LARGE SCALE GENOMIC DNA]</scope>
    <source>
        <strain evidence="1">IPPAS B-1220</strain>
    </source>
</reference>
<dbReference type="STRING" id="1781255.BH720_09515"/>
<dbReference type="AlphaFoldDB" id="A0A1E5QM98"/>